<accession>A0A2P8CNP3</accession>
<name>A0A2P8CNP3_9ACTN</name>
<keyword evidence="1" id="KW-0472">Membrane</keyword>
<keyword evidence="1" id="KW-1133">Transmembrane helix</keyword>
<dbReference type="AlphaFoldDB" id="A0A2P8CNP3"/>
<dbReference type="RefSeq" id="WP_170134383.1">
    <property type="nucleotide sequence ID" value="NZ_PYGA01000034.1"/>
</dbReference>
<proteinExistence type="predicted"/>
<evidence type="ECO:0000313" key="2">
    <source>
        <dbReference type="EMBL" id="PSK86564.1"/>
    </source>
</evidence>
<feature type="transmembrane region" description="Helical" evidence="1">
    <location>
        <begin position="32"/>
        <end position="51"/>
    </location>
</feature>
<evidence type="ECO:0000256" key="1">
    <source>
        <dbReference type="SAM" id="Phobius"/>
    </source>
</evidence>
<evidence type="ECO:0000313" key="3">
    <source>
        <dbReference type="Proteomes" id="UP000240542"/>
    </source>
</evidence>
<organism evidence="2 3">
    <name type="scientific">Murinocardiopsis flavida</name>
    <dbReference type="NCBI Taxonomy" id="645275"/>
    <lineage>
        <taxon>Bacteria</taxon>
        <taxon>Bacillati</taxon>
        <taxon>Actinomycetota</taxon>
        <taxon>Actinomycetes</taxon>
        <taxon>Streptosporangiales</taxon>
        <taxon>Nocardiopsidaceae</taxon>
        <taxon>Murinocardiopsis</taxon>
    </lineage>
</organism>
<protein>
    <submittedName>
        <fullName evidence="2">Uncharacterized protein</fullName>
    </submittedName>
</protein>
<comment type="caution">
    <text evidence="2">The sequence shown here is derived from an EMBL/GenBank/DDBJ whole genome shotgun (WGS) entry which is preliminary data.</text>
</comment>
<dbReference type="Proteomes" id="UP000240542">
    <property type="component" value="Unassembled WGS sequence"/>
</dbReference>
<sequence length="52" mass="5231">MDDLVAVLLLALGGLLLGGAISFAKTSRPLTAVLAVCAVLAAASGVLRLDYF</sequence>
<reference evidence="2 3" key="1">
    <citation type="submission" date="2018-03" db="EMBL/GenBank/DDBJ databases">
        <title>Genomic Encyclopedia of Archaeal and Bacterial Type Strains, Phase II (KMG-II): from individual species to whole genera.</title>
        <authorList>
            <person name="Goeker M."/>
        </authorList>
    </citation>
    <scope>NUCLEOTIDE SEQUENCE [LARGE SCALE GENOMIC DNA]</scope>
    <source>
        <strain evidence="2 3">DSM 45312</strain>
    </source>
</reference>
<gene>
    <name evidence="2" type="ORF">CLV63_13451</name>
</gene>
<keyword evidence="3" id="KW-1185">Reference proteome</keyword>
<keyword evidence="1" id="KW-0812">Transmembrane</keyword>
<dbReference type="EMBL" id="PYGA01000034">
    <property type="protein sequence ID" value="PSK86564.1"/>
    <property type="molecule type" value="Genomic_DNA"/>
</dbReference>